<gene>
    <name evidence="3" type="ORF">AKO1_001194</name>
    <name evidence="2" type="ORF">AKO1_008188</name>
</gene>
<dbReference type="Proteomes" id="UP001431209">
    <property type="component" value="Unassembled WGS sequence"/>
</dbReference>
<evidence type="ECO:0000313" key="3">
    <source>
        <dbReference type="EMBL" id="KAL0486865.1"/>
    </source>
</evidence>
<accession>A0AAW2ZBK6</accession>
<name>A0AAW2ZBK6_9EUKA</name>
<dbReference type="EMBL" id="JAOPGA020001275">
    <property type="protein sequence ID" value="KAL0486865.1"/>
    <property type="molecule type" value="Genomic_DNA"/>
</dbReference>
<reference evidence="3 4" key="1">
    <citation type="submission" date="2024-03" db="EMBL/GenBank/DDBJ databases">
        <title>The Acrasis kona genome and developmental transcriptomes reveal deep origins of eukaryotic multicellular pathways.</title>
        <authorList>
            <person name="Sheikh S."/>
            <person name="Fu C.-J."/>
            <person name="Brown M.W."/>
            <person name="Baldauf S.L."/>
        </authorList>
    </citation>
    <scope>NUCLEOTIDE SEQUENCE [LARGE SCALE GENOMIC DNA]</scope>
    <source>
        <strain evidence="3 4">ATCC MYA-3509</strain>
    </source>
</reference>
<dbReference type="AlphaFoldDB" id="A0AAW2ZBK6"/>
<feature type="signal peptide" evidence="1">
    <location>
        <begin position="1"/>
        <end position="17"/>
    </location>
</feature>
<protein>
    <submittedName>
        <fullName evidence="3">PenE</fullName>
    </submittedName>
</protein>
<evidence type="ECO:0000313" key="4">
    <source>
        <dbReference type="Proteomes" id="UP001431209"/>
    </source>
</evidence>
<feature type="chain" id="PRO_5044718154" evidence="1">
    <location>
        <begin position="18"/>
        <end position="382"/>
    </location>
</feature>
<sequence length="382" mass="43219">MMRRFLIVSTLICALYALKERPSIGIIRWDAWNQVDGQYDEISFFEHRAMSPLAHHYKLPFYATELSPTNVSYNADSQSIMDSEILFGRQAGIDYWAFDTYCKFGPNCTTNSDKCKYYYETTSNRYCPRNPEYSLDLYFNSKYQHLINFTLILLGSVPCDENAMLHNIALMKRPGFQTVLGGRPLLYLFQFSNGEAVNCGGSWEGSRSIFDKFRNMAKQEGLQNPYMVLMDFDPATVKRNAEALGFDAISTYALPGGTPQGVDFVEQVRRASNWWDTAEKMNAKVVPLAPTGWDPRPRFESKVPYVEEGPEHYKQATVEEIQGLVKSAIQWSCAHKAAAEAQTVIIYAWNEVSENGGCLIPNIGNGTAYVDGLSKVLPMYCP</sequence>
<dbReference type="Gene3D" id="3.20.20.80">
    <property type="entry name" value="Glycosidases"/>
    <property type="match status" value="1"/>
</dbReference>
<organism evidence="3 4">
    <name type="scientific">Acrasis kona</name>
    <dbReference type="NCBI Taxonomy" id="1008807"/>
    <lineage>
        <taxon>Eukaryota</taxon>
        <taxon>Discoba</taxon>
        <taxon>Heterolobosea</taxon>
        <taxon>Tetramitia</taxon>
        <taxon>Eutetramitia</taxon>
        <taxon>Acrasidae</taxon>
        <taxon>Acrasis</taxon>
    </lineage>
</organism>
<dbReference type="EMBL" id="JAOPGA020000415">
    <property type="protein sequence ID" value="KAL0478515.1"/>
    <property type="molecule type" value="Genomic_DNA"/>
</dbReference>
<evidence type="ECO:0000256" key="1">
    <source>
        <dbReference type="SAM" id="SignalP"/>
    </source>
</evidence>
<proteinExistence type="predicted"/>
<keyword evidence="1" id="KW-0732">Signal</keyword>
<evidence type="ECO:0000313" key="2">
    <source>
        <dbReference type="EMBL" id="KAL0478515.1"/>
    </source>
</evidence>
<comment type="caution">
    <text evidence="3">The sequence shown here is derived from an EMBL/GenBank/DDBJ whole genome shotgun (WGS) entry which is preliminary data.</text>
</comment>
<keyword evidence="4" id="KW-1185">Reference proteome</keyword>